<dbReference type="PANTHER" id="PTHR34047:SF8">
    <property type="entry name" value="PROTEIN YKFC"/>
    <property type="match status" value="1"/>
</dbReference>
<dbReference type="GO" id="GO:0003964">
    <property type="term" value="F:RNA-directed DNA polymerase activity"/>
    <property type="evidence" value="ECO:0007669"/>
    <property type="project" value="UniProtKB-KW"/>
</dbReference>
<reference evidence="3 4" key="1">
    <citation type="submission" date="2017-09" db="EMBL/GenBank/DDBJ databases">
        <authorList>
            <person name="Varghese N."/>
            <person name="Submissions S."/>
        </authorList>
    </citation>
    <scope>NUCLEOTIDE SEQUENCE [LARGE SCALE GENOMIC DNA]</scope>
    <source>
        <strain evidence="3 4">OK806</strain>
    </source>
</reference>
<comment type="similarity">
    <text evidence="1">Belongs to the bacterial reverse transcriptase family.</text>
</comment>
<dbReference type="AlphaFoldDB" id="A0A7Z7N2W5"/>
<organism evidence="3 4">
    <name type="scientific">Caballeronia arationis</name>
    <dbReference type="NCBI Taxonomy" id="1777142"/>
    <lineage>
        <taxon>Bacteria</taxon>
        <taxon>Pseudomonadati</taxon>
        <taxon>Pseudomonadota</taxon>
        <taxon>Betaproteobacteria</taxon>
        <taxon>Burkholderiales</taxon>
        <taxon>Burkholderiaceae</taxon>
        <taxon>Caballeronia</taxon>
    </lineage>
</organism>
<proteinExistence type="inferred from homology"/>
<dbReference type="PROSITE" id="PS50878">
    <property type="entry name" value="RT_POL"/>
    <property type="match status" value="1"/>
</dbReference>
<name>A0A7Z7N2W5_9BURK</name>
<dbReference type="Pfam" id="PF08388">
    <property type="entry name" value="GIIM"/>
    <property type="match status" value="1"/>
</dbReference>
<dbReference type="Proteomes" id="UP000219522">
    <property type="component" value="Unassembled WGS sequence"/>
</dbReference>
<dbReference type="InterPro" id="IPR030931">
    <property type="entry name" value="Group_II_RT_mat"/>
</dbReference>
<dbReference type="InterPro" id="IPR000477">
    <property type="entry name" value="RT_dom"/>
</dbReference>
<dbReference type="InterPro" id="IPR013597">
    <property type="entry name" value="Mat_intron_G2"/>
</dbReference>
<dbReference type="CDD" id="cd01651">
    <property type="entry name" value="RT_G2_intron"/>
    <property type="match status" value="1"/>
</dbReference>
<dbReference type="InterPro" id="IPR043502">
    <property type="entry name" value="DNA/RNA_pol_sf"/>
</dbReference>
<evidence type="ECO:0000313" key="4">
    <source>
        <dbReference type="Proteomes" id="UP000219522"/>
    </source>
</evidence>
<evidence type="ECO:0000259" key="2">
    <source>
        <dbReference type="PROSITE" id="PS50878"/>
    </source>
</evidence>
<sequence length="510" mass="59256">MIISEMQSKLAIWSTENKERKFDRLLRLIADRDWLSEAARITLASSGARTPGVDGVDKRMMEAYLPHELATIREELLAGSYSPLPARRVYIPKANGKLRPLGIPSLRDRIVQRAMLMAMEPIWESDFHPASYGFRPAPSVHHAIRTVKLQLQDGGEHSVSGRWVIEGDLASYFDTVHHRLLLKGIRKRIADQRFLALLWKFIKAGCVDRDLFRAASEGVPQGGVISPLLSNIMLHEFDAWMERNYLSKKVRKDRWAWNFAILKQRPITVRENRQWKPAIAYCRYADDFVIVVKGTREHAEAVREACRGFLEGELKLTLNMEKTHITHVNDGFVFLGHRIIRKRGSRGRMRPVTTIPWEKYRGFAARLVKQLSGNYGMNRMDLMESLHRQIAGWAAFYQFTDFTATMFKKLDRTVFWKFGYWLARRFRRGFRSLMRDYIRAPEPGQATTWVLQGQNSRGWYGTVALRRLVTSRKGQFRWRSPSENPYILRDEKRSTIESRYADVAFAMSNA</sequence>
<evidence type="ECO:0000256" key="1">
    <source>
        <dbReference type="ARBA" id="ARBA00034120"/>
    </source>
</evidence>
<dbReference type="PANTHER" id="PTHR34047">
    <property type="entry name" value="NUCLEAR INTRON MATURASE 1, MITOCHONDRIAL-RELATED"/>
    <property type="match status" value="1"/>
</dbReference>
<keyword evidence="4" id="KW-1185">Reference proteome</keyword>
<dbReference type="EMBL" id="OCSU01000001">
    <property type="protein sequence ID" value="SOE64301.1"/>
    <property type="molecule type" value="Genomic_DNA"/>
</dbReference>
<feature type="domain" description="Reverse transcriptase" evidence="2">
    <location>
        <begin position="72"/>
        <end position="339"/>
    </location>
</feature>
<comment type="caution">
    <text evidence="3">The sequence shown here is derived from an EMBL/GenBank/DDBJ whole genome shotgun (WGS) entry which is preliminary data.</text>
</comment>
<keyword evidence="3" id="KW-0808">Transferase</keyword>
<dbReference type="SUPFAM" id="SSF56672">
    <property type="entry name" value="DNA/RNA polymerases"/>
    <property type="match status" value="1"/>
</dbReference>
<keyword evidence="3" id="KW-0548">Nucleotidyltransferase</keyword>
<keyword evidence="3" id="KW-0695">RNA-directed DNA polymerase</keyword>
<accession>A0A7Z7N2W5</accession>
<dbReference type="RefSeq" id="WP_327373425.1">
    <property type="nucleotide sequence ID" value="NZ_FCOG02000290.1"/>
</dbReference>
<dbReference type="InterPro" id="IPR051083">
    <property type="entry name" value="GrpII_Intron_Splice-Mob/Def"/>
</dbReference>
<dbReference type="NCBIfam" id="TIGR04416">
    <property type="entry name" value="group_II_RT_mat"/>
    <property type="match status" value="1"/>
</dbReference>
<protein>
    <submittedName>
        <fullName evidence="3">Group II intron reverse transcriptase/maturase</fullName>
    </submittedName>
</protein>
<gene>
    <name evidence="3" type="ORF">SAMN05446927_2707</name>
</gene>
<dbReference type="Pfam" id="PF00078">
    <property type="entry name" value="RVT_1"/>
    <property type="match status" value="1"/>
</dbReference>
<evidence type="ECO:0000313" key="3">
    <source>
        <dbReference type="EMBL" id="SOE64301.1"/>
    </source>
</evidence>